<keyword evidence="3" id="KW-0732">Signal</keyword>
<dbReference type="GO" id="GO:0030313">
    <property type="term" value="C:cell envelope"/>
    <property type="evidence" value="ECO:0007669"/>
    <property type="project" value="UniProtKB-SubCell"/>
</dbReference>
<dbReference type="SUPFAM" id="SSF46785">
    <property type="entry name" value="Winged helix' DNA-binding domain"/>
    <property type="match status" value="1"/>
</dbReference>
<dbReference type="RefSeq" id="WP_163743607.1">
    <property type="nucleotide sequence ID" value="NZ_JAAGOA010000025.1"/>
</dbReference>
<dbReference type="InterPro" id="IPR036390">
    <property type="entry name" value="WH_DNA-bd_sf"/>
</dbReference>
<dbReference type="GO" id="GO:0030246">
    <property type="term" value="F:carbohydrate binding"/>
    <property type="evidence" value="ECO:0007669"/>
    <property type="project" value="UniProtKB-ARBA"/>
</dbReference>
<dbReference type="EMBL" id="JAAGOA010000025">
    <property type="protein sequence ID" value="NEE03705.1"/>
    <property type="molecule type" value="Genomic_DNA"/>
</dbReference>
<evidence type="ECO:0000256" key="1">
    <source>
        <dbReference type="ARBA" id="ARBA00004196"/>
    </source>
</evidence>
<dbReference type="PANTHER" id="PTHR46847:SF2">
    <property type="entry name" value="ABC TRANSPORTER SUGAR-BINDING PROTEIN"/>
    <property type="match status" value="1"/>
</dbReference>
<dbReference type="InterPro" id="IPR005471">
    <property type="entry name" value="Tscrpt_reg_IclR_N"/>
</dbReference>
<dbReference type="Proteomes" id="UP000475214">
    <property type="component" value="Unassembled WGS sequence"/>
</dbReference>
<dbReference type="SMART" id="SM00346">
    <property type="entry name" value="HTH_ICLR"/>
    <property type="match status" value="1"/>
</dbReference>
<dbReference type="PANTHER" id="PTHR46847">
    <property type="entry name" value="D-ALLOSE-BINDING PERIPLASMIC PROTEIN-RELATED"/>
    <property type="match status" value="1"/>
</dbReference>
<dbReference type="AlphaFoldDB" id="A0A6L9SE67"/>
<gene>
    <name evidence="5" type="ORF">G1H10_26410</name>
</gene>
<dbReference type="InterPro" id="IPR036388">
    <property type="entry name" value="WH-like_DNA-bd_sf"/>
</dbReference>
<proteinExistence type="inferred from homology"/>
<protein>
    <submittedName>
        <fullName evidence="5">Substrate-binding domain-containing protein</fullName>
    </submittedName>
</protein>
<dbReference type="InterPro" id="IPR025997">
    <property type="entry name" value="SBP_2_dom"/>
</dbReference>
<evidence type="ECO:0000256" key="3">
    <source>
        <dbReference type="ARBA" id="ARBA00022729"/>
    </source>
</evidence>
<reference evidence="5 6" key="1">
    <citation type="submission" date="2020-02" db="EMBL/GenBank/DDBJ databases">
        <authorList>
            <person name="Li X.-J."/>
            <person name="Han X.-M."/>
        </authorList>
    </citation>
    <scope>NUCLEOTIDE SEQUENCE [LARGE SCALE GENOMIC DNA]</scope>
    <source>
        <strain evidence="5 6">CCTCC AB 2017055</strain>
    </source>
</reference>
<dbReference type="InterPro" id="IPR028082">
    <property type="entry name" value="Peripla_BP_I"/>
</dbReference>
<dbReference type="PROSITE" id="PS51077">
    <property type="entry name" value="HTH_ICLR"/>
    <property type="match status" value="1"/>
</dbReference>
<feature type="domain" description="HTH iclR-type" evidence="4">
    <location>
        <begin position="1"/>
        <end position="58"/>
    </location>
</feature>
<comment type="similarity">
    <text evidence="2">Belongs to the bacterial solute-binding protein 2 family.</text>
</comment>
<evidence type="ECO:0000259" key="4">
    <source>
        <dbReference type="PROSITE" id="PS51077"/>
    </source>
</evidence>
<evidence type="ECO:0000256" key="2">
    <source>
        <dbReference type="ARBA" id="ARBA00007639"/>
    </source>
</evidence>
<dbReference type="Pfam" id="PF09339">
    <property type="entry name" value="HTH_IclR"/>
    <property type="match status" value="1"/>
</dbReference>
<sequence length="351" mass="36692">MTRAVEVLGHISHHGPRSLAELARRLGIPKSSLLGICQTLVDDGFLSYTTDGRYRLGLGLAELADAQRSQPTRPARIGLTVQNLTNPFFTVEVDAITAAAAELGAEVILRDAGQDVATQCEHLSAFVATPVDAIILDAVHSADVAGAITSAQDAGIPVVAVNVGAARADATITTDNVQAGQVLARYVGRLLNGTGAVAIVDGLPVTAVRDRVVGFISTLREFPGITVARRVGGDHSVEGGEHAAKEMLDHTVPDAIFTINDPTALGVLNELHARNLTVPVVSVDGAAAAVQSIIRGEPLVATAAQDPRELGRLAVIAATDLHAGRPFRPRTRLLPTNLITAETVPTYEPWG</sequence>
<dbReference type="Pfam" id="PF13407">
    <property type="entry name" value="Peripla_BP_4"/>
    <property type="match status" value="1"/>
</dbReference>
<dbReference type="GO" id="GO:0006355">
    <property type="term" value="P:regulation of DNA-templated transcription"/>
    <property type="evidence" value="ECO:0007669"/>
    <property type="project" value="InterPro"/>
</dbReference>
<evidence type="ECO:0000313" key="5">
    <source>
        <dbReference type="EMBL" id="NEE03705.1"/>
    </source>
</evidence>
<organism evidence="5 6">
    <name type="scientific">Phytoactinopolyspora halotolerans</name>
    <dbReference type="NCBI Taxonomy" id="1981512"/>
    <lineage>
        <taxon>Bacteria</taxon>
        <taxon>Bacillati</taxon>
        <taxon>Actinomycetota</taxon>
        <taxon>Actinomycetes</taxon>
        <taxon>Jiangellales</taxon>
        <taxon>Jiangellaceae</taxon>
        <taxon>Phytoactinopolyspora</taxon>
    </lineage>
</organism>
<dbReference type="SUPFAM" id="SSF53822">
    <property type="entry name" value="Periplasmic binding protein-like I"/>
    <property type="match status" value="1"/>
</dbReference>
<name>A0A6L9SE67_9ACTN</name>
<dbReference type="Gene3D" id="1.10.10.10">
    <property type="entry name" value="Winged helix-like DNA-binding domain superfamily/Winged helix DNA-binding domain"/>
    <property type="match status" value="1"/>
</dbReference>
<keyword evidence="6" id="KW-1185">Reference proteome</keyword>
<evidence type="ECO:0000313" key="6">
    <source>
        <dbReference type="Proteomes" id="UP000475214"/>
    </source>
</evidence>
<comment type="subcellular location">
    <subcellularLocation>
        <location evidence="1">Cell envelope</location>
    </subcellularLocation>
</comment>
<accession>A0A6L9SE67</accession>
<dbReference type="Gene3D" id="3.40.50.2300">
    <property type="match status" value="2"/>
</dbReference>
<dbReference type="GO" id="GO:0003677">
    <property type="term" value="F:DNA binding"/>
    <property type="evidence" value="ECO:0007669"/>
    <property type="project" value="InterPro"/>
</dbReference>
<comment type="caution">
    <text evidence="5">The sequence shown here is derived from an EMBL/GenBank/DDBJ whole genome shotgun (WGS) entry which is preliminary data.</text>
</comment>